<keyword evidence="8 11" id="KW-0648">Protein biosynthesis</keyword>
<evidence type="ECO:0000256" key="6">
    <source>
        <dbReference type="ARBA" id="ARBA00022741"/>
    </source>
</evidence>
<evidence type="ECO:0000256" key="2">
    <source>
        <dbReference type="ARBA" id="ARBA00008226"/>
    </source>
</evidence>
<dbReference type="PROSITE" id="PS50862">
    <property type="entry name" value="AA_TRNA_LIGASE_II"/>
    <property type="match status" value="1"/>
</dbReference>
<keyword evidence="4 11" id="KW-0963">Cytoplasm</keyword>
<evidence type="ECO:0000256" key="5">
    <source>
        <dbReference type="ARBA" id="ARBA00022598"/>
    </source>
</evidence>
<feature type="binding site" evidence="12">
    <location>
        <position position="259"/>
    </location>
    <ligand>
        <name>L-histidine</name>
        <dbReference type="ChEBI" id="CHEBI:57595"/>
    </ligand>
</feature>
<dbReference type="FunFam" id="3.30.930.10:FF:000005">
    <property type="entry name" value="Histidine--tRNA ligase"/>
    <property type="match status" value="1"/>
</dbReference>
<dbReference type="GO" id="GO:0005524">
    <property type="term" value="F:ATP binding"/>
    <property type="evidence" value="ECO:0007669"/>
    <property type="project" value="UniProtKB-UniRule"/>
</dbReference>
<evidence type="ECO:0000256" key="9">
    <source>
        <dbReference type="ARBA" id="ARBA00023146"/>
    </source>
</evidence>
<dbReference type="Proteomes" id="UP000824241">
    <property type="component" value="Unassembled WGS sequence"/>
</dbReference>
<dbReference type="InterPro" id="IPR004154">
    <property type="entry name" value="Anticodon-bd"/>
</dbReference>
<feature type="binding site" evidence="12">
    <location>
        <position position="128"/>
    </location>
    <ligand>
        <name>L-histidine</name>
        <dbReference type="ChEBI" id="CHEBI:57595"/>
    </ligand>
</feature>
<dbReference type="HAMAP" id="MF_00127">
    <property type="entry name" value="His_tRNA_synth"/>
    <property type="match status" value="1"/>
</dbReference>
<evidence type="ECO:0000256" key="8">
    <source>
        <dbReference type="ARBA" id="ARBA00022917"/>
    </source>
</evidence>
<dbReference type="CDD" id="cd00859">
    <property type="entry name" value="HisRS_anticodon"/>
    <property type="match status" value="1"/>
</dbReference>
<evidence type="ECO:0000256" key="7">
    <source>
        <dbReference type="ARBA" id="ARBA00022840"/>
    </source>
</evidence>
<proteinExistence type="inferred from homology"/>
<keyword evidence="5 11" id="KW-0436">Ligase</keyword>
<feature type="binding site" evidence="12">
    <location>
        <position position="132"/>
    </location>
    <ligand>
        <name>L-histidine</name>
        <dbReference type="ChEBI" id="CHEBI:57595"/>
    </ligand>
</feature>
<keyword evidence="7 11" id="KW-0067">ATP-binding</keyword>
<dbReference type="GO" id="GO:0005737">
    <property type="term" value="C:cytoplasm"/>
    <property type="evidence" value="ECO:0007669"/>
    <property type="project" value="UniProtKB-SubCell"/>
</dbReference>
<feature type="domain" description="Aminoacyl-transfer RNA synthetases class-II family profile" evidence="13">
    <location>
        <begin position="27"/>
        <end position="324"/>
    </location>
</feature>
<feature type="binding site" evidence="12">
    <location>
        <begin position="83"/>
        <end position="85"/>
    </location>
    <ligand>
        <name>L-histidine</name>
        <dbReference type="ChEBI" id="CHEBI:57595"/>
    </ligand>
</feature>
<dbReference type="InterPro" id="IPR041715">
    <property type="entry name" value="HisRS-like_core"/>
</dbReference>
<accession>A0A9D1DZJ5</accession>
<dbReference type="InterPro" id="IPR015807">
    <property type="entry name" value="His-tRNA-ligase"/>
</dbReference>
<name>A0A9D1DZJ5_9FIRM</name>
<dbReference type="EMBL" id="DVHA01000318">
    <property type="protein sequence ID" value="HIR61862.1"/>
    <property type="molecule type" value="Genomic_DNA"/>
</dbReference>
<dbReference type="PANTHER" id="PTHR43707:SF1">
    <property type="entry name" value="HISTIDINE--TRNA LIGASE, MITOCHONDRIAL-RELATED"/>
    <property type="match status" value="1"/>
</dbReference>
<comment type="caution">
    <text evidence="14">The sequence shown here is derived from an EMBL/GenBank/DDBJ whole genome shotgun (WGS) entry which is preliminary data.</text>
</comment>
<dbReference type="Gene3D" id="3.30.930.10">
    <property type="entry name" value="Bira Bifunctional Protein, Domain 2"/>
    <property type="match status" value="1"/>
</dbReference>
<comment type="similarity">
    <text evidence="2 11">Belongs to the class-II aminoacyl-tRNA synthetase family.</text>
</comment>
<reference evidence="14" key="2">
    <citation type="journal article" date="2021" name="PeerJ">
        <title>Extensive microbial diversity within the chicken gut microbiome revealed by metagenomics and culture.</title>
        <authorList>
            <person name="Gilroy R."/>
            <person name="Ravi A."/>
            <person name="Getino M."/>
            <person name="Pursley I."/>
            <person name="Horton D.L."/>
            <person name="Alikhan N.F."/>
            <person name="Baker D."/>
            <person name="Gharbi K."/>
            <person name="Hall N."/>
            <person name="Watson M."/>
            <person name="Adriaenssens E.M."/>
            <person name="Foster-Nyarko E."/>
            <person name="Jarju S."/>
            <person name="Secka A."/>
            <person name="Antonio M."/>
            <person name="Oren A."/>
            <person name="Chaudhuri R.R."/>
            <person name="La Ragione R."/>
            <person name="Hildebrand F."/>
            <person name="Pallen M.J."/>
        </authorList>
    </citation>
    <scope>NUCLEOTIDE SEQUENCE</scope>
    <source>
        <strain evidence="14">CHK189-12415</strain>
    </source>
</reference>
<dbReference type="InterPro" id="IPR006195">
    <property type="entry name" value="aa-tRNA-synth_II"/>
</dbReference>
<dbReference type="PIRSF" id="PIRSF001549">
    <property type="entry name" value="His-tRNA_synth"/>
    <property type="match status" value="1"/>
</dbReference>
<evidence type="ECO:0000256" key="3">
    <source>
        <dbReference type="ARBA" id="ARBA00011738"/>
    </source>
</evidence>
<dbReference type="GO" id="GO:0006427">
    <property type="term" value="P:histidyl-tRNA aminoacylation"/>
    <property type="evidence" value="ECO:0007669"/>
    <property type="project" value="UniProtKB-UniRule"/>
</dbReference>
<dbReference type="Pfam" id="PF13393">
    <property type="entry name" value="tRNA-synt_His"/>
    <property type="match status" value="1"/>
</dbReference>
<dbReference type="GO" id="GO:0004821">
    <property type="term" value="F:histidine-tRNA ligase activity"/>
    <property type="evidence" value="ECO:0007669"/>
    <property type="project" value="UniProtKB-UniRule"/>
</dbReference>
<sequence length="452" mass="49560">MALEIKSIKGTADVLPSDSYKWQFVERKFLDTAQKYGFGEIRVPTFEDKRLFIRSVGDTTDVVQKEMYTFTDQGGRELALRPEGTAGVNRAVIENGLINGALPVKLSYAISCFRAEKPQAGRMREFHQLGMELFGASSPSADAEVIAFVDEFFRLLGIRNISLEINSIGCKECRKNYHAALKSYFEARKDRLCDTCLERLDKNPLRILDCKNPDCKEVAKDAPVVLDYLCDDCRAHFEGLKKRLDALGVPYTVNPRIVRGLDYYVRTVFEFVSSDLGAQSTVCGGGRYDGLIKSLGGPDQPGIGYAMGVERLLMVMKAQGIEIPAPAPCDLYIGSIGEEASVEALRLCGILRGEGFSAECDIVGRSVKAQMKYADKIGARFSMVLGDNELAEKKATVKNMATGENAEVMLDGEPLKQFLYNAGLDGLSDSLKGTLGGILENMGTNPAPEGKE</sequence>
<reference evidence="14" key="1">
    <citation type="submission" date="2020-10" db="EMBL/GenBank/DDBJ databases">
        <authorList>
            <person name="Gilroy R."/>
        </authorList>
    </citation>
    <scope>NUCLEOTIDE SEQUENCE</scope>
    <source>
        <strain evidence="14">CHK189-12415</strain>
    </source>
</reference>
<dbReference type="InterPro" id="IPR036621">
    <property type="entry name" value="Anticodon-bd_dom_sf"/>
</dbReference>
<protein>
    <recommendedName>
        <fullName evidence="11">Histidine--tRNA ligase</fullName>
        <ecNumber evidence="11">6.1.1.21</ecNumber>
    </recommendedName>
    <alternativeName>
        <fullName evidence="11">Histidyl-tRNA synthetase</fullName>
        <shortName evidence="11">HisRS</shortName>
    </alternativeName>
</protein>
<evidence type="ECO:0000256" key="12">
    <source>
        <dbReference type="PIRSR" id="PIRSR001549-1"/>
    </source>
</evidence>
<comment type="subcellular location">
    <subcellularLocation>
        <location evidence="1 11">Cytoplasm</location>
    </subcellularLocation>
</comment>
<dbReference type="SUPFAM" id="SSF52954">
    <property type="entry name" value="Class II aaRS ABD-related"/>
    <property type="match status" value="1"/>
</dbReference>
<keyword evidence="9 11" id="KW-0030">Aminoacyl-tRNA synthetase</keyword>
<evidence type="ECO:0000256" key="1">
    <source>
        <dbReference type="ARBA" id="ARBA00004496"/>
    </source>
</evidence>
<evidence type="ECO:0000313" key="14">
    <source>
        <dbReference type="EMBL" id="HIR61862.1"/>
    </source>
</evidence>
<feature type="binding site" evidence="12">
    <location>
        <position position="114"/>
    </location>
    <ligand>
        <name>L-histidine</name>
        <dbReference type="ChEBI" id="CHEBI:57595"/>
    </ligand>
</feature>
<comment type="subunit">
    <text evidence="3 11">Homodimer.</text>
</comment>
<dbReference type="Pfam" id="PF03129">
    <property type="entry name" value="HGTP_anticodon"/>
    <property type="match status" value="1"/>
</dbReference>
<evidence type="ECO:0000256" key="10">
    <source>
        <dbReference type="ARBA" id="ARBA00047639"/>
    </source>
</evidence>
<evidence type="ECO:0000259" key="13">
    <source>
        <dbReference type="PROSITE" id="PS50862"/>
    </source>
</evidence>
<dbReference type="EC" id="6.1.1.21" evidence="11"/>
<dbReference type="CDD" id="cd00773">
    <property type="entry name" value="HisRS-like_core"/>
    <property type="match status" value="1"/>
</dbReference>
<evidence type="ECO:0000256" key="4">
    <source>
        <dbReference type="ARBA" id="ARBA00022490"/>
    </source>
</evidence>
<evidence type="ECO:0000313" key="15">
    <source>
        <dbReference type="Proteomes" id="UP000824241"/>
    </source>
</evidence>
<organism evidence="14 15">
    <name type="scientific">Candidatus Faecivivens stercoravium</name>
    <dbReference type="NCBI Taxonomy" id="2840803"/>
    <lineage>
        <taxon>Bacteria</taxon>
        <taxon>Bacillati</taxon>
        <taxon>Bacillota</taxon>
        <taxon>Clostridia</taxon>
        <taxon>Eubacteriales</taxon>
        <taxon>Oscillospiraceae</taxon>
        <taxon>Oscillospiraceae incertae sedis</taxon>
        <taxon>Candidatus Faecivivens</taxon>
    </lineage>
</organism>
<dbReference type="NCBIfam" id="TIGR00442">
    <property type="entry name" value="hisS"/>
    <property type="match status" value="1"/>
</dbReference>
<feature type="binding site" evidence="12">
    <location>
        <begin position="263"/>
        <end position="264"/>
    </location>
    <ligand>
        <name>L-histidine</name>
        <dbReference type="ChEBI" id="CHEBI:57595"/>
    </ligand>
</feature>
<dbReference type="InterPro" id="IPR045864">
    <property type="entry name" value="aa-tRNA-synth_II/BPL/LPL"/>
</dbReference>
<dbReference type="InterPro" id="IPR004516">
    <property type="entry name" value="HisRS/HisZ"/>
</dbReference>
<dbReference type="InterPro" id="IPR033656">
    <property type="entry name" value="HisRS_anticodon"/>
</dbReference>
<gene>
    <name evidence="11" type="primary">hisS</name>
    <name evidence="14" type="ORF">IAB37_09840</name>
</gene>
<dbReference type="GO" id="GO:0016740">
    <property type="term" value="F:transferase activity"/>
    <property type="evidence" value="ECO:0007669"/>
    <property type="project" value="UniProtKB-ARBA"/>
</dbReference>
<dbReference type="PANTHER" id="PTHR43707">
    <property type="entry name" value="HISTIDYL-TRNA SYNTHETASE"/>
    <property type="match status" value="1"/>
</dbReference>
<keyword evidence="6 11" id="KW-0547">Nucleotide-binding</keyword>
<dbReference type="GO" id="GO:0140096">
    <property type="term" value="F:catalytic activity, acting on a protein"/>
    <property type="evidence" value="ECO:0007669"/>
    <property type="project" value="UniProtKB-ARBA"/>
</dbReference>
<evidence type="ECO:0000256" key="11">
    <source>
        <dbReference type="HAMAP-Rule" id="MF_00127"/>
    </source>
</evidence>
<dbReference type="AlphaFoldDB" id="A0A9D1DZJ5"/>
<comment type="catalytic activity">
    <reaction evidence="10 11">
        <text>tRNA(His) + L-histidine + ATP = L-histidyl-tRNA(His) + AMP + diphosphate + H(+)</text>
        <dbReference type="Rhea" id="RHEA:17313"/>
        <dbReference type="Rhea" id="RHEA-COMP:9665"/>
        <dbReference type="Rhea" id="RHEA-COMP:9689"/>
        <dbReference type="ChEBI" id="CHEBI:15378"/>
        <dbReference type="ChEBI" id="CHEBI:30616"/>
        <dbReference type="ChEBI" id="CHEBI:33019"/>
        <dbReference type="ChEBI" id="CHEBI:57595"/>
        <dbReference type="ChEBI" id="CHEBI:78442"/>
        <dbReference type="ChEBI" id="CHEBI:78527"/>
        <dbReference type="ChEBI" id="CHEBI:456215"/>
        <dbReference type="EC" id="6.1.1.21"/>
    </reaction>
</comment>
<dbReference type="SUPFAM" id="SSF55681">
    <property type="entry name" value="Class II aaRS and biotin synthetases"/>
    <property type="match status" value="1"/>
</dbReference>
<dbReference type="Gene3D" id="3.40.50.800">
    <property type="entry name" value="Anticodon-binding domain"/>
    <property type="match status" value="1"/>
</dbReference>